<gene>
    <name evidence="2" type="ORF">K435DRAFT_804744</name>
</gene>
<feature type="region of interest" description="Disordered" evidence="1">
    <location>
        <begin position="177"/>
        <end position="346"/>
    </location>
</feature>
<evidence type="ECO:0000313" key="2">
    <source>
        <dbReference type="EMBL" id="THU86884.1"/>
    </source>
</evidence>
<evidence type="ECO:0000313" key="3">
    <source>
        <dbReference type="Proteomes" id="UP000297245"/>
    </source>
</evidence>
<dbReference type="Proteomes" id="UP000297245">
    <property type="component" value="Unassembled WGS sequence"/>
</dbReference>
<feature type="compositionally biased region" description="Polar residues" evidence="1">
    <location>
        <begin position="194"/>
        <end position="211"/>
    </location>
</feature>
<reference evidence="2 3" key="1">
    <citation type="journal article" date="2019" name="Nat. Ecol. Evol.">
        <title>Megaphylogeny resolves global patterns of mushroom evolution.</title>
        <authorList>
            <person name="Varga T."/>
            <person name="Krizsan K."/>
            <person name="Foldi C."/>
            <person name="Dima B."/>
            <person name="Sanchez-Garcia M."/>
            <person name="Sanchez-Ramirez S."/>
            <person name="Szollosi G.J."/>
            <person name="Szarkandi J.G."/>
            <person name="Papp V."/>
            <person name="Albert L."/>
            <person name="Andreopoulos W."/>
            <person name="Angelini C."/>
            <person name="Antonin V."/>
            <person name="Barry K.W."/>
            <person name="Bougher N.L."/>
            <person name="Buchanan P."/>
            <person name="Buyck B."/>
            <person name="Bense V."/>
            <person name="Catcheside P."/>
            <person name="Chovatia M."/>
            <person name="Cooper J."/>
            <person name="Damon W."/>
            <person name="Desjardin D."/>
            <person name="Finy P."/>
            <person name="Geml J."/>
            <person name="Haridas S."/>
            <person name="Hughes K."/>
            <person name="Justo A."/>
            <person name="Karasinski D."/>
            <person name="Kautmanova I."/>
            <person name="Kiss B."/>
            <person name="Kocsube S."/>
            <person name="Kotiranta H."/>
            <person name="LaButti K.M."/>
            <person name="Lechner B.E."/>
            <person name="Liimatainen K."/>
            <person name="Lipzen A."/>
            <person name="Lukacs Z."/>
            <person name="Mihaltcheva S."/>
            <person name="Morgado L.N."/>
            <person name="Niskanen T."/>
            <person name="Noordeloos M.E."/>
            <person name="Ohm R.A."/>
            <person name="Ortiz-Santana B."/>
            <person name="Ovrebo C."/>
            <person name="Racz N."/>
            <person name="Riley R."/>
            <person name="Savchenko A."/>
            <person name="Shiryaev A."/>
            <person name="Soop K."/>
            <person name="Spirin V."/>
            <person name="Szebenyi C."/>
            <person name="Tomsovsky M."/>
            <person name="Tulloss R.E."/>
            <person name="Uehling J."/>
            <person name="Grigoriev I.V."/>
            <person name="Vagvolgyi C."/>
            <person name="Papp T."/>
            <person name="Martin F.M."/>
            <person name="Miettinen O."/>
            <person name="Hibbett D.S."/>
            <person name="Nagy L.G."/>
        </authorList>
    </citation>
    <scope>NUCLEOTIDE SEQUENCE [LARGE SCALE GENOMIC DNA]</scope>
    <source>
        <strain evidence="2 3">CBS 962.96</strain>
    </source>
</reference>
<proteinExistence type="predicted"/>
<dbReference type="EMBL" id="ML179474">
    <property type="protein sequence ID" value="THU86884.1"/>
    <property type="molecule type" value="Genomic_DNA"/>
</dbReference>
<dbReference type="AlphaFoldDB" id="A0A4S8LDC3"/>
<feature type="compositionally biased region" description="Polar residues" evidence="1">
    <location>
        <begin position="222"/>
        <end position="344"/>
    </location>
</feature>
<sequence length="406" mass="45136">MCLTFRLTVQLSTFNHHIDIWILSMSSQRRYDQRVPGDYIDLEAGQGIWFNSPEILLLVAEMLQDIHFFEPMLVFQLWTSLSKIYRNTNFMLNRFDALEWYRPEVERTDSPVAVVTQCPGAPPCSLLEFLSTEAAEGDLLIVGLNGDWRYPSVYPAPQEPPPSYQDREDSIDSYAQGQISPSTTLPMTPAQARDTASSRVHNSQQSPNTTPAVRARNPPSARAQNSTEGSIISNTQGNSSTTLPPARTRNTPPSRVRNSQGSQNTPPVRTRGTPLTTAQNSAQAQDSRQSPVQTQSTPFARAQNSAQVQNVPRTPQNSARTQSTPSARAQNSAQVQNVPRTPSGTYIIYDSDSDPELLSYSELSDTDSEQQYAQLDATLDLTTSDEEEIDRIEADYFLSQLLAQES</sequence>
<name>A0A4S8LDC3_DENBC</name>
<evidence type="ECO:0000256" key="1">
    <source>
        <dbReference type="SAM" id="MobiDB-lite"/>
    </source>
</evidence>
<accession>A0A4S8LDC3</accession>
<keyword evidence="3" id="KW-1185">Reference proteome</keyword>
<feature type="compositionally biased region" description="Polar residues" evidence="1">
    <location>
        <begin position="177"/>
        <end position="186"/>
    </location>
</feature>
<protein>
    <submittedName>
        <fullName evidence="2">Uncharacterized protein</fullName>
    </submittedName>
</protein>
<organism evidence="2 3">
    <name type="scientific">Dendrothele bispora (strain CBS 962.96)</name>
    <dbReference type="NCBI Taxonomy" id="1314807"/>
    <lineage>
        <taxon>Eukaryota</taxon>
        <taxon>Fungi</taxon>
        <taxon>Dikarya</taxon>
        <taxon>Basidiomycota</taxon>
        <taxon>Agaricomycotina</taxon>
        <taxon>Agaricomycetes</taxon>
        <taxon>Agaricomycetidae</taxon>
        <taxon>Agaricales</taxon>
        <taxon>Agaricales incertae sedis</taxon>
        <taxon>Dendrothele</taxon>
    </lineage>
</organism>